<comment type="caution">
    <text evidence="1">The sequence shown here is derived from an EMBL/GenBank/DDBJ whole genome shotgun (WGS) entry which is preliminary data.</text>
</comment>
<gene>
    <name evidence="1" type="ORF">WKI47_11060</name>
</gene>
<organism evidence="1 2">
    <name type="scientific">Saccharibacillus sacchari</name>
    <dbReference type="NCBI Taxonomy" id="456493"/>
    <lineage>
        <taxon>Bacteria</taxon>
        <taxon>Bacillati</taxon>
        <taxon>Bacillota</taxon>
        <taxon>Bacilli</taxon>
        <taxon>Bacillales</taxon>
        <taxon>Paenibacillaceae</taxon>
        <taxon>Saccharibacillus</taxon>
    </lineage>
</organism>
<dbReference type="EMBL" id="JBBKAR010000033">
    <property type="protein sequence ID" value="MEJ8304432.1"/>
    <property type="molecule type" value="Genomic_DNA"/>
</dbReference>
<dbReference type="Proteomes" id="UP001380953">
    <property type="component" value="Unassembled WGS sequence"/>
</dbReference>
<evidence type="ECO:0000313" key="1">
    <source>
        <dbReference type="EMBL" id="MEJ8304432.1"/>
    </source>
</evidence>
<protein>
    <submittedName>
        <fullName evidence="1">Uncharacterized protein</fullName>
    </submittedName>
</protein>
<proteinExistence type="predicted"/>
<evidence type="ECO:0000313" key="2">
    <source>
        <dbReference type="Proteomes" id="UP001380953"/>
    </source>
</evidence>
<sequence length="281" mass="31639">MAIDLEKNPADMALIRNAALGDLSALEELRSRKVLFAQSEGLCFTVSTVDESGRQQGILSEHREGGGGMDSLIEIPSSFTIVDVAMEGSKVVLTAEDGRVLAAEPERFGFRHLIREANNPDYEAQLEHDFLSIPTKRRGEAGLYRDEWENEWTYNTEIGGYWLTRSVGGEKAQAEVSCEATTRDELIEMLPTVNQRLQRLDAYVNAAKAYLWKSGSEEEREVLGLEEFQALLRLDSVNFSYYGDLELWLGEKDEDGALFDGYSPTIYFDRKDEIVNWAMNG</sequence>
<reference evidence="1" key="1">
    <citation type="submission" date="2024-03" db="EMBL/GenBank/DDBJ databases">
        <title>Whole genome sequecning of epiphytes from Marcgravia umbellata leaves.</title>
        <authorList>
            <person name="Kumar G."/>
            <person name="Savka M.A."/>
        </authorList>
    </citation>
    <scope>NUCLEOTIDE SEQUENCE</scope>
    <source>
        <strain evidence="1">RIT_BL5</strain>
    </source>
</reference>
<name>A0ACC6PCC0_9BACL</name>
<keyword evidence="2" id="KW-1185">Reference proteome</keyword>
<accession>A0ACC6PCC0</accession>